<evidence type="ECO:0000256" key="4">
    <source>
        <dbReference type="ARBA" id="ARBA00023163"/>
    </source>
</evidence>
<evidence type="ECO:0000313" key="9">
    <source>
        <dbReference type="EMBL" id="SYW82346.1"/>
    </source>
</evidence>
<evidence type="ECO:0000313" key="10">
    <source>
        <dbReference type="Proteomes" id="UP000179920"/>
    </source>
</evidence>
<evidence type="ECO:0000256" key="5">
    <source>
        <dbReference type="ARBA" id="ARBA00023242"/>
    </source>
</evidence>
<name>A0A1K0G5E0_9BASI</name>
<dbReference type="GO" id="GO:0005634">
    <property type="term" value="C:nucleus"/>
    <property type="evidence" value="ECO:0007669"/>
    <property type="project" value="UniProtKB-SubCell"/>
</dbReference>
<proteinExistence type="predicted"/>
<dbReference type="InterPro" id="IPR038491">
    <property type="entry name" value="Velvet_dom_sf"/>
</dbReference>
<feature type="region of interest" description="Disordered" evidence="6">
    <location>
        <begin position="46"/>
        <end position="110"/>
    </location>
</feature>
<keyword evidence="5" id="KW-0539">Nucleus</keyword>
<dbReference type="AlphaFoldDB" id="A0A1K0G5E0"/>
<comment type="subcellular location">
    <subcellularLocation>
        <location evidence="1">Nucleus</location>
    </subcellularLocation>
</comment>
<protein>
    <recommendedName>
        <fullName evidence="7">Velvet domain-containing protein</fullName>
    </recommendedName>
</protein>
<feature type="compositionally biased region" description="Low complexity" evidence="6">
    <location>
        <begin position="535"/>
        <end position="546"/>
    </location>
</feature>
<keyword evidence="2" id="KW-0749">Sporulation</keyword>
<evidence type="ECO:0000256" key="6">
    <source>
        <dbReference type="SAM" id="MobiDB-lite"/>
    </source>
</evidence>
<dbReference type="Proteomes" id="UP000658997">
    <property type="component" value="Unassembled WGS sequence"/>
</dbReference>
<keyword evidence="4" id="KW-0804">Transcription</keyword>
<gene>
    <name evidence="9" type="ORF">UBRO2_04468</name>
    <name evidence="8" type="ORF">UBRO_05080</name>
</gene>
<feature type="compositionally biased region" description="Low complexity" evidence="6">
    <location>
        <begin position="400"/>
        <end position="412"/>
    </location>
</feature>
<dbReference type="EMBL" id="ULHB01000105">
    <property type="protein sequence ID" value="SYW82346.1"/>
    <property type="molecule type" value="Genomic_DNA"/>
</dbReference>
<feature type="region of interest" description="Disordered" evidence="6">
    <location>
        <begin position="1"/>
        <end position="20"/>
    </location>
</feature>
<dbReference type="InterPro" id="IPR021740">
    <property type="entry name" value="Velvet"/>
</dbReference>
<keyword evidence="3" id="KW-0805">Transcription regulation</keyword>
<dbReference type="GO" id="GO:0030435">
    <property type="term" value="P:sporulation resulting in formation of a cellular spore"/>
    <property type="evidence" value="ECO:0007669"/>
    <property type="project" value="UniProtKB-KW"/>
</dbReference>
<feature type="compositionally biased region" description="Basic and acidic residues" evidence="6">
    <location>
        <begin position="522"/>
        <end position="531"/>
    </location>
</feature>
<accession>A0A1K0G5E0</accession>
<dbReference type="EMBL" id="LT558124">
    <property type="protein sequence ID" value="SAM82674.1"/>
    <property type="molecule type" value="Genomic_DNA"/>
</dbReference>
<evidence type="ECO:0000256" key="2">
    <source>
        <dbReference type="ARBA" id="ARBA00022969"/>
    </source>
</evidence>
<dbReference type="OrthoDB" id="3056235at2759"/>
<reference evidence="8" key="1">
    <citation type="submission" date="2016-04" db="EMBL/GenBank/DDBJ databases">
        <authorList>
            <person name="Evans L.H."/>
            <person name="Alamgir A."/>
            <person name="Owens N."/>
            <person name="Weber N.D."/>
            <person name="Virtaneva K."/>
            <person name="Barbian K."/>
            <person name="Babar A."/>
            <person name="Rosenke K."/>
        </authorList>
    </citation>
    <scope>NUCLEOTIDE SEQUENCE</scope>
    <source>
        <strain evidence="8">UB2112</strain>
    </source>
</reference>
<dbReference type="PROSITE" id="PS51821">
    <property type="entry name" value="VELVET"/>
    <property type="match status" value="1"/>
</dbReference>
<dbReference type="Gene3D" id="2.60.40.3960">
    <property type="entry name" value="Velvet domain"/>
    <property type="match status" value="1"/>
</dbReference>
<evidence type="ECO:0000256" key="1">
    <source>
        <dbReference type="ARBA" id="ARBA00004123"/>
    </source>
</evidence>
<reference evidence="9" key="3">
    <citation type="submission" date="2018-08" db="EMBL/GenBank/DDBJ databases">
        <authorList>
            <person name="Guldener U."/>
        </authorList>
    </citation>
    <scope>NUCLEOTIDE SEQUENCE</scope>
    <source>
        <strain evidence="9">UB2</strain>
    </source>
</reference>
<dbReference type="Proteomes" id="UP000179920">
    <property type="component" value="Chromosome VIII"/>
</dbReference>
<dbReference type="InterPro" id="IPR037525">
    <property type="entry name" value="Velvet_dom"/>
</dbReference>
<dbReference type="Pfam" id="PF11754">
    <property type="entry name" value="Velvet"/>
    <property type="match status" value="1"/>
</dbReference>
<feature type="region of interest" description="Disordered" evidence="6">
    <location>
        <begin position="384"/>
        <end position="412"/>
    </location>
</feature>
<reference evidence="10" key="2">
    <citation type="submission" date="2016-04" db="EMBL/GenBank/DDBJ databases">
        <authorList>
            <person name="Guldener U."/>
            <person name="Guldener U."/>
        </authorList>
    </citation>
    <scope>NUCLEOTIDE SEQUENCE [LARGE SCALE GENOMIC DNA]</scope>
    <source>
        <strain evidence="10">UB2112</strain>
    </source>
</reference>
<evidence type="ECO:0000313" key="11">
    <source>
        <dbReference type="Proteomes" id="UP000658997"/>
    </source>
</evidence>
<feature type="domain" description="Velvet" evidence="7">
    <location>
        <begin position="160"/>
        <end position="335"/>
    </location>
</feature>
<feature type="region of interest" description="Disordered" evidence="6">
    <location>
        <begin position="493"/>
        <end position="612"/>
    </location>
</feature>
<dbReference type="PANTHER" id="PTHR33572">
    <property type="entry name" value="SPORE DEVELOPMENT REGULATOR VOSA"/>
    <property type="match status" value="1"/>
</dbReference>
<feature type="compositionally biased region" description="Polar residues" evidence="6">
    <location>
        <begin position="598"/>
        <end position="611"/>
    </location>
</feature>
<sequence length="657" mass="72616">MDDDRYNSRGSFRFSARAEPEQHVAFSASSSIQPCVAHYDRQQYDSYTTHSLAHPESSRHTQQQYHQKPAQVYPQQQQQREAEWVYNSAPSRSAPSRSAPSRSAPPAHDVGARSAYHMSYRAPADAPAPAPAAPRLPNRSEWLVLPSVSHALGMYGDTRRQEPRFSFVIRQQPRRGLAISNSQMSLRTARSVPIDPPPVCELLIDRSGDEQLLSLPEVFIRAQLVRGDSPMDECLPDTRRIEPLVGDTLQSPFNSRIDTREDQSFFVFKELGVRNRGIYRLRFDLFDRVGLRIFKIASIYSDAFEVQGRRKHPGLSASSALMDALVDRGMKYKLRKANDKANTKKRKFPEDFYYRDERSINAAAHRRQSYAAGEYDAVHRHHYDAAASSSRSPYADAVTQQAQQQAQQQQHQLIRPILHRAHPGERVHGFSAASSAMLPPLATQLGSPRLSPPGRADKPPQLSSLSRLGVAPVPRAYASHLPAHPQLHTSRPNWQEEEYHQDPTSASRAQASGRHLSPHTSSEMDRTRPSLEFRTSSSSVATSNSTGQASTGSHSTPNSSTTEGTPFLFNKSKTKPALEDRKNSGGRLSGGGELALSFSGSSPGSLQQQARPTLPPISSFYAASTAGRRASAVAQEGYFAGVNAPSPPGSAHRSPRH</sequence>
<dbReference type="PANTHER" id="PTHR33572:SF18">
    <property type="entry name" value="SPORE DEVELOPMENT REGULATOR VOSA"/>
    <property type="match status" value="1"/>
</dbReference>
<evidence type="ECO:0000256" key="3">
    <source>
        <dbReference type="ARBA" id="ARBA00023015"/>
    </source>
</evidence>
<feature type="compositionally biased region" description="Low complexity" evidence="6">
    <location>
        <begin position="88"/>
        <end position="107"/>
    </location>
</feature>
<feature type="region of interest" description="Disordered" evidence="6">
    <location>
        <begin position="442"/>
        <end position="465"/>
    </location>
</feature>
<feature type="compositionally biased region" description="Polar residues" evidence="6">
    <location>
        <begin position="547"/>
        <end position="564"/>
    </location>
</feature>
<evidence type="ECO:0000259" key="7">
    <source>
        <dbReference type="PROSITE" id="PS51821"/>
    </source>
</evidence>
<evidence type="ECO:0000313" key="8">
    <source>
        <dbReference type="EMBL" id="SAM82674.1"/>
    </source>
</evidence>
<organism evidence="8 10">
    <name type="scientific">Ustilago bromivora</name>
    <dbReference type="NCBI Taxonomy" id="307758"/>
    <lineage>
        <taxon>Eukaryota</taxon>
        <taxon>Fungi</taxon>
        <taxon>Dikarya</taxon>
        <taxon>Basidiomycota</taxon>
        <taxon>Ustilaginomycotina</taxon>
        <taxon>Ustilaginomycetes</taxon>
        <taxon>Ustilaginales</taxon>
        <taxon>Ustilaginaceae</taxon>
        <taxon>Ustilago</taxon>
    </lineage>
</organism>
<keyword evidence="11" id="KW-1185">Reference proteome</keyword>